<evidence type="ECO:0000256" key="8">
    <source>
        <dbReference type="PIRNR" id="PIRNR000362"/>
    </source>
</evidence>
<evidence type="ECO:0000256" key="2">
    <source>
        <dbReference type="ARBA" id="ARBA00008312"/>
    </source>
</evidence>
<feature type="binding site" evidence="9">
    <location>
        <position position="410"/>
    </location>
    <ligand>
        <name>FAD</name>
        <dbReference type="ChEBI" id="CHEBI:57692"/>
    </ligand>
</feature>
<evidence type="ECO:0000256" key="5">
    <source>
        <dbReference type="ARBA" id="ARBA00022857"/>
    </source>
</evidence>
<name>A0A1G4KNG6_9SACH</name>
<reference evidence="12" key="1">
    <citation type="submission" date="2016-03" db="EMBL/GenBank/DDBJ databases">
        <authorList>
            <person name="Devillers Hugo."/>
        </authorList>
    </citation>
    <scope>NUCLEOTIDE SEQUENCE [LARGE SCALE GENOMIC DNA]</scope>
</reference>
<keyword evidence="5 8" id="KW-0521">NADP</keyword>
<evidence type="ECO:0000256" key="9">
    <source>
        <dbReference type="PIRSR" id="PIRSR000362-1"/>
    </source>
</evidence>
<evidence type="ECO:0000256" key="3">
    <source>
        <dbReference type="ARBA" id="ARBA00022630"/>
    </source>
</evidence>
<dbReference type="InterPro" id="IPR036188">
    <property type="entry name" value="FAD/NAD-bd_sf"/>
</dbReference>
<dbReference type="PANTHER" id="PTHR48467:SF1">
    <property type="entry name" value="GLUTAMATE SYNTHASE 1 [NADH], CHLOROPLASTIC-LIKE"/>
    <property type="match status" value="1"/>
</dbReference>
<dbReference type="EMBL" id="LT598447">
    <property type="protein sequence ID" value="SCV06095.1"/>
    <property type="molecule type" value="Genomic_DNA"/>
</dbReference>
<evidence type="ECO:0000256" key="10">
    <source>
        <dbReference type="PIRSR" id="PIRSR000362-2"/>
    </source>
</evidence>
<sequence length="494" mass="55835">MLRIAHKTTFGLRFLTTERKSVSVVGSGPSGFYTVCRLLAKAQIPLDVTLWEKLPVPFGLSRYGVAPDHPEVKNCEDTFSRCAEEFAHGTGKGHSFRFVGNVDVGRDVKLKKLLETQDAVVLSYGCSGDHKLGIPGENTTAGVFTSREIVNWYNGHPEYSGVKDKLSSFDWSKVRRVGIIGNGNVALDITRVLLSNQIKDIWTHTDINPEALKALNEAPVENVKLIARRDFSHSKFTNKEFRELWELERFGIRGTISPEFFKASQFDMKNAERVFKRRVEMVSEYMLPFDQRTKKNYKKHRPPSTIPSRTWEMDYLKTPLTINGNSEGKLESLTLCRNILTQDNKLEQRKSDTLNYDLDLLITSLGYGSSALEEFDALQIGFATNRIANTNGYVLDTNGVIVRGLFAAGWIRRGSSGVIASTMSDAFEVADAVIAELESGSLPKNKDVDLSRINYTTWDDWEKIDKEERSRGQLQGKPRVKFLSTHEMLQFLRK</sequence>
<protein>
    <recommendedName>
        <fullName evidence="8">NADPH:adrenodoxin oxidoreductase, mitochondrial</fullName>
        <ecNumber evidence="8">1.18.1.6</ecNumber>
    </recommendedName>
</protein>
<evidence type="ECO:0000256" key="4">
    <source>
        <dbReference type="ARBA" id="ARBA00022827"/>
    </source>
</evidence>
<feature type="binding site" evidence="9">
    <location>
        <begin position="417"/>
        <end position="419"/>
    </location>
    <ligand>
        <name>FAD</name>
        <dbReference type="ChEBI" id="CHEBI:57692"/>
    </ligand>
</feature>
<keyword evidence="6 8" id="KW-0560">Oxidoreductase</keyword>
<dbReference type="GO" id="GO:0016491">
    <property type="term" value="F:oxidoreductase activity"/>
    <property type="evidence" value="ECO:0007669"/>
    <property type="project" value="UniProtKB-KW"/>
</dbReference>
<feature type="binding site" evidence="9">
    <location>
        <position position="104"/>
    </location>
    <ligand>
        <name>FAD</name>
        <dbReference type="ChEBI" id="CHEBI:57692"/>
    </ligand>
</feature>
<dbReference type="AlphaFoldDB" id="A0A1G4KNG6"/>
<dbReference type="PRINTS" id="PR00419">
    <property type="entry name" value="ADXRDTASE"/>
</dbReference>
<dbReference type="PIRSF" id="PIRSF000362">
    <property type="entry name" value="FNR"/>
    <property type="match status" value="1"/>
</dbReference>
<feature type="binding site" evidence="9">
    <location>
        <position position="60"/>
    </location>
    <ligand>
        <name>FAD</name>
        <dbReference type="ChEBI" id="CHEBI:57692"/>
    </ligand>
</feature>
<evidence type="ECO:0000313" key="11">
    <source>
        <dbReference type="EMBL" id="SCV06095.1"/>
    </source>
</evidence>
<evidence type="ECO:0000256" key="6">
    <source>
        <dbReference type="ARBA" id="ARBA00023002"/>
    </source>
</evidence>
<dbReference type="Proteomes" id="UP000189911">
    <property type="component" value="Chromosome H"/>
</dbReference>
<keyword evidence="4 8" id="KW-0274">FAD</keyword>
<dbReference type="PANTHER" id="PTHR48467">
    <property type="entry name" value="GLUTAMATE SYNTHASE 1 [NADH], CHLOROPLASTIC-LIKE"/>
    <property type="match status" value="1"/>
</dbReference>
<evidence type="ECO:0000313" key="12">
    <source>
        <dbReference type="Proteomes" id="UP000189911"/>
    </source>
</evidence>
<dbReference type="GO" id="GO:0005739">
    <property type="term" value="C:mitochondrion"/>
    <property type="evidence" value="ECO:0007669"/>
    <property type="project" value="UniProtKB-SubCell"/>
</dbReference>
<feature type="binding site" evidence="10">
    <location>
        <position position="417"/>
    </location>
    <ligand>
        <name>NADP(+)</name>
        <dbReference type="ChEBI" id="CHEBI:58349"/>
    </ligand>
</feature>
<comment type="similarity">
    <text evidence="2 8">Belongs to the ferredoxin--NADP reductase type 1 family.</text>
</comment>
<dbReference type="OrthoDB" id="333024at2759"/>
<dbReference type="InterPro" id="IPR055275">
    <property type="entry name" value="Ferredox_Rdtase"/>
</dbReference>
<accession>A0A1G4KNG6</accession>
<feature type="binding site" evidence="10">
    <location>
        <position position="240"/>
    </location>
    <ligand>
        <name>NADP(+)</name>
        <dbReference type="ChEBI" id="CHEBI:58349"/>
    </ligand>
</feature>
<comment type="cofactor">
    <cofactor evidence="1 8 9">
        <name>FAD</name>
        <dbReference type="ChEBI" id="CHEBI:57692"/>
    </cofactor>
</comment>
<feature type="binding site" evidence="9">
    <location>
        <position position="30"/>
    </location>
    <ligand>
        <name>FAD</name>
        <dbReference type="ChEBI" id="CHEBI:57692"/>
    </ligand>
</feature>
<dbReference type="Gene3D" id="3.40.50.720">
    <property type="entry name" value="NAD(P)-binding Rossmann-like Domain"/>
    <property type="match status" value="1"/>
</dbReference>
<evidence type="ECO:0000256" key="7">
    <source>
        <dbReference type="ARBA" id="ARBA00048933"/>
    </source>
</evidence>
<keyword evidence="3 8" id="KW-0285">Flavoprotein</keyword>
<feature type="binding site" evidence="10">
    <location>
        <begin position="228"/>
        <end position="229"/>
    </location>
    <ligand>
        <name>NADP(+)</name>
        <dbReference type="ChEBI" id="CHEBI:58349"/>
    </ligand>
</feature>
<dbReference type="EC" id="1.18.1.6" evidence="8"/>
<dbReference type="SUPFAM" id="SSF51971">
    <property type="entry name" value="Nucleotide-binding domain"/>
    <property type="match status" value="1"/>
</dbReference>
<dbReference type="Gene3D" id="3.50.50.60">
    <property type="entry name" value="FAD/NAD(P)-binding domain"/>
    <property type="match status" value="1"/>
</dbReference>
<evidence type="ECO:0000256" key="1">
    <source>
        <dbReference type="ARBA" id="ARBA00001974"/>
    </source>
</evidence>
<dbReference type="InterPro" id="IPR021163">
    <property type="entry name" value="Ferredox_Rdtase_adrenod"/>
</dbReference>
<feature type="binding site" evidence="9">
    <location>
        <position position="52"/>
    </location>
    <ligand>
        <name>FAD</name>
        <dbReference type="ChEBI" id="CHEBI:57692"/>
    </ligand>
</feature>
<gene>
    <name evidence="11" type="ORF">LANO_0H21990G</name>
</gene>
<keyword evidence="8" id="KW-0496">Mitochondrion</keyword>
<feature type="binding site" evidence="10">
    <location>
        <begin position="182"/>
        <end position="185"/>
    </location>
    <ligand>
        <name>NADP(+)</name>
        <dbReference type="ChEBI" id="CHEBI:58349"/>
    </ligand>
</feature>
<comment type="catalytic activity">
    <reaction evidence="7 8">
        <text>2 reduced [adrenodoxin] + NADP(+) + H(+) = 2 oxidized [adrenodoxin] + NADPH</text>
        <dbReference type="Rhea" id="RHEA:42312"/>
        <dbReference type="Rhea" id="RHEA-COMP:9998"/>
        <dbReference type="Rhea" id="RHEA-COMP:9999"/>
        <dbReference type="ChEBI" id="CHEBI:15378"/>
        <dbReference type="ChEBI" id="CHEBI:33737"/>
        <dbReference type="ChEBI" id="CHEBI:33738"/>
        <dbReference type="ChEBI" id="CHEBI:57783"/>
        <dbReference type="ChEBI" id="CHEBI:58349"/>
        <dbReference type="EC" id="1.18.1.6"/>
    </reaction>
</comment>
<proteinExistence type="inferred from homology"/>
<keyword evidence="12" id="KW-1185">Reference proteome</keyword>
<comment type="subcellular location">
    <subcellularLocation>
        <location evidence="8">Mitochondrion</location>
    </subcellularLocation>
</comment>
<organism evidence="11 12">
    <name type="scientific">Lachancea nothofagi CBS 11611</name>
    <dbReference type="NCBI Taxonomy" id="1266666"/>
    <lineage>
        <taxon>Eukaryota</taxon>
        <taxon>Fungi</taxon>
        <taxon>Dikarya</taxon>
        <taxon>Ascomycota</taxon>
        <taxon>Saccharomycotina</taxon>
        <taxon>Saccharomycetes</taxon>
        <taxon>Saccharomycetales</taxon>
        <taxon>Saccharomycetaceae</taxon>
        <taxon>Lachancea</taxon>
    </lineage>
</organism>